<dbReference type="InterPro" id="IPR013324">
    <property type="entry name" value="RNA_pol_sigma_r3/r4-like"/>
</dbReference>
<dbReference type="SUPFAM" id="SSF88659">
    <property type="entry name" value="Sigma3 and sigma4 domains of RNA polymerase sigma factors"/>
    <property type="match status" value="1"/>
</dbReference>
<evidence type="ECO:0000259" key="1">
    <source>
        <dbReference type="Pfam" id="PF04545"/>
    </source>
</evidence>
<dbReference type="Proteomes" id="UP000579281">
    <property type="component" value="Unassembled WGS sequence"/>
</dbReference>
<sequence>MDSLAKKFLEEDVVNKDLYVQGIIFKDDSFLNVLNQKFNDYLFRINFYSYIKKSIFFAAMDLKKRENELREKEGLYLNVLDADFEEERINTIADAPMDFTEEIYRDKENIDFSDILTDKETLQAINILTDRQKQIIHECIIRDKEEETVAKELGISKQAVNKIKKTALDKLRKEIGGK</sequence>
<protein>
    <submittedName>
        <fullName evidence="2">DNA-directed RNA polymerase sigma subunit (Sigma70/sigma32)</fullName>
    </submittedName>
</protein>
<name>A0A841L8K5_9FIRM</name>
<evidence type="ECO:0000313" key="2">
    <source>
        <dbReference type="EMBL" id="MBB6218719.1"/>
    </source>
</evidence>
<keyword evidence="3" id="KW-1185">Reference proteome</keyword>
<evidence type="ECO:0000313" key="3">
    <source>
        <dbReference type="Proteomes" id="UP000579281"/>
    </source>
</evidence>
<keyword evidence="2" id="KW-0240">DNA-directed RNA polymerase</keyword>
<dbReference type="InterPro" id="IPR007630">
    <property type="entry name" value="RNA_pol_sigma70_r4"/>
</dbReference>
<reference evidence="2 3" key="1">
    <citation type="submission" date="2020-08" db="EMBL/GenBank/DDBJ databases">
        <title>Genomic Encyclopedia of Type Strains, Phase IV (KMG-IV): sequencing the most valuable type-strain genomes for metagenomic binning, comparative biology and taxonomic classification.</title>
        <authorList>
            <person name="Goeker M."/>
        </authorList>
    </citation>
    <scope>NUCLEOTIDE SEQUENCE [LARGE SCALE GENOMIC DNA]</scope>
    <source>
        <strain evidence="2 3">DSM 103526</strain>
    </source>
</reference>
<dbReference type="GO" id="GO:0000428">
    <property type="term" value="C:DNA-directed RNA polymerase complex"/>
    <property type="evidence" value="ECO:0007669"/>
    <property type="project" value="UniProtKB-KW"/>
</dbReference>
<dbReference type="GO" id="GO:0003700">
    <property type="term" value="F:DNA-binding transcription factor activity"/>
    <property type="evidence" value="ECO:0007669"/>
    <property type="project" value="InterPro"/>
</dbReference>
<dbReference type="AlphaFoldDB" id="A0A841L8K5"/>
<gene>
    <name evidence="2" type="ORF">HNQ80_004894</name>
</gene>
<proteinExistence type="predicted"/>
<accession>A0A841L8K5</accession>
<dbReference type="RefSeq" id="WP_184313444.1">
    <property type="nucleotide sequence ID" value="NZ_JACHEN010000046.1"/>
</dbReference>
<dbReference type="GO" id="GO:0006352">
    <property type="term" value="P:DNA-templated transcription initiation"/>
    <property type="evidence" value="ECO:0007669"/>
    <property type="project" value="InterPro"/>
</dbReference>
<feature type="domain" description="RNA polymerase sigma-70 region 4" evidence="1">
    <location>
        <begin position="124"/>
        <end position="173"/>
    </location>
</feature>
<comment type="caution">
    <text evidence="2">The sequence shown here is derived from an EMBL/GenBank/DDBJ whole genome shotgun (WGS) entry which is preliminary data.</text>
</comment>
<keyword evidence="2" id="KW-0804">Transcription</keyword>
<organism evidence="2 3">
    <name type="scientific">Anaerosolibacter carboniphilus</name>
    <dbReference type="NCBI Taxonomy" id="1417629"/>
    <lineage>
        <taxon>Bacteria</taxon>
        <taxon>Bacillati</taxon>
        <taxon>Bacillota</taxon>
        <taxon>Clostridia</taxon>
        <taxon>Peptostreptococcales</taxon>
        <taxon>Thermotaleaceae</taxon>
        <taxon>Anaerosolibacter</taxon>
    </lineage>
</organism>
<dbReference type="Gene3D" id="1.20.140.160">
    <property type="match status" value="1"/>
</dbReference>
<dbReference type="EMBL" id="JACHEN010000046">
    <property type="protein sequence ID" value="MBB6218719.1"/>
    <property type="molecule type" value="Genomic_DNA"/>
</dbReference>
<dbReference type="Pfam" id="PF04545">
    <property type="entry name" value="Sigma70_r4"/>
    <property type="match status" value="1"/>
</dbReference>